<evidence type="ECO:0000259" key="4">
    <source>
        <dbReference type="PROSITE" id="PS50043"/>
    </source>
</evidence>
<keyword evidence="1" id="KW-0805">Transcription regulation</keyword>
<dbReference type="Pfam" id="PF00196">
    <property type="entry name" value="GerE"/>
    <property type="match status" value="1"/>
</dbReference>
<feature type="domain" description="HTH luxR-type" evidence="4">
    <location>
        <begin position="159"/>
        <end position="224"/>
    </location>
</feature>
<accession>A0A6J4I8W3</accession>
<dbReference type="PANTHER" id="PTHR44688">
    <property type="entry name" value="DNA-BINDING TRANSCRIPTIONAL ACTIVATOR DEVR_DOSR"/>
    <property type="match status" value="1"/>
</dbReference>
<dbReference type="InterPro" id="IPR016032">
    <property type="entry name" value="Sig_transdc_resp-reg_C-effctor"/>
</dbReference>
<dbReference type="SUPFAM" id="SSF46894">
    <property type="entry name" value="C-terminal effector domain of the bipartite response regulators"/>
    <property type="match status" value="1"/>
</dbReference>
<keyword evidence="2" id="KW-0238">DNA-binding</keyword>
<dbReference type="PROSITE" id="PS50043">
    <property type="entry name" value="HTH_LUXR_2"/>
    <property type="match status" value="1"/>
</dbReference>
<dbReference type="Gene3D" id="3.40.50.2300">
    <property type="match status" value="1"/>
</dbReference>
<sequence length="227" mass="23757">MEPVGAPLRRPVHAPPGVVVIAAEPLLRLGLEAALGDRFGFLGAAGSIEEGRGLLRRRRPALAVLALSPLLRDGSAEAACTTLIRHQPDTRVLVLVHPGDGALVWLAGACGASGIHDTATELESVRSALHHLATGAPDIQRTLVDYLPPATTVRNSRGPQPAGTPLSEREREALRLLSHGASRDAMASALASSARAVDLTIERATRRLGASHRAQAVAIAVRRGLLC</sequence>
<gene>
    <name evidence="5" type="ORF">AVDCRST_MAG77-1753</name>
</gene>
<evidence type="ECO:0000256" key="1">
    <source>
        <dbReference type="ARBA" id="ARBA00023015"/>
    </source>
</evidence>
<evidence type="ECO:0000256" key="2">
    <source>
        <dbReference type="ARBA" id="ARBA00023125"/>
    </source>
</evidence>
<dbReference type="SMART" id="SM00421">
    <property type="entry name" value="HTH_LUXR"/>
    <property type="match status" value="1"/>
</dbReference>
<name>A0A6J4I8W3_9CHLR</name>
<dbReference type="InterPro" id="IPR000792">
    <property type="entry name" value="Tscrpt_reg_LuxR_C"/>
</dbReference>
<proteinExistence type="predicted"/>
<protein>
    <recommendedName>
        <fullName evidence="4">HTH luxR-type domain-containing protein</fullName>
    </recommendedName>
</protein>
<organism evidence="5">
    <name type="scientific">uncultured Chloroflexota bacterium</name>
    <dbReference type="NCBI Taxonomy" id="166587"/>
    <lineage>
        <taxon>Bacteria</taxon>
        <taxon>Bacillati</taxon>
        <taxon>Chloroflexota</taxon>
        <taxon>environmental samples</taxon>
    </lineage>
</organism>
<dbReference type="AlphaFoldDB" id="A0A6J4I8W3"/>
<dbReference type="EMBL" id="CADCTC010000114">
    <property type="protein sequence ID" value="CAA9245427.1"/>
    <property type="molecule type" value="Genomic_DNA"/>
</dbReference>
<dbReference type="GO" id="GO:0003677">
    <property type="term" value="F:DNA binding"/>
    <property type="evidence" value="ECO:0007669"/>
    <property type="project" value="UniProtKB-KW"/>
</dbReference>
<dbReference type="PANTHER" id="PTHR44688:SF16">
    <property type="entry name" value="DNA-BINDING TRANSCRIPTIONAL ACTIVATOR DEVR_DOSR"/>
    <property type="match status" value="1"/>
</dbReference>
<reference evidence="5" key="1">
    <citation type="submission" date="2020-02" db="EMBL/GenBank/DDBJ databases">
        <authorList>
            <person name="Meier V. D."/>
        </authorList>
    </citation>
    <scope>NUCLEOTIDE SEQUENCE</scope>
    <source>
        <strain evidence="5">AVDCRST_MAG77</strain>
    </source>
</reference>
<keyword evidence="3" id="KW-0804">Transcription</keyword>
<evidence type="ECO:0000313" key="5">
    <source>
        <dbReference type="EMBL" id="CAA9245427.1"/>
    </source>
</evidence>
<evidence type="ECO:0000256" key="3">
    <source>
        <dbReference type="ARBA" id="ARBA00023163"/>
    </source>
</evidence>
<dbReference type="GO" id="GO:0006355">
    <property type="term" value="P:regulation of DNA-templated transcription"/>
    <property type="evidence" value="ECO:0007669"/>
    <property type="project" value="InterPro"/>
</dbReference>